<dbReference type="SUPFAM" id="SSF102405">
    <property type="entry name" value="MCP/YpsA-like"/>
    <property type="match status" value="1"/>
</dbReference>
<organism evidence="2">
    <name type="scientific">marine sediment metagenome</name>
    <dbReference type="NCBI Taxonomy" id="412755"/>
    <lineage>
        <taxon>unclassified sequences</taxon>
        <taxon>metagenomes</taxon>
        <taxon>ecological metagenomes</taxon>
    </lineage>
</organism>
<dbReference type="AlphaFoldDB" id="A0A0F9SYU7"/>
<sequence length="121" mass="13332">MATLIGKVLVCGGRNFDNKKFLHHVLNQYLISHLIQGGAKGADKLARQWALERGISVTSYHADWDKYGKGAGFIRNFAMLLEGRPDLVIAFPGGKGTAHMVKIAKKKKIPIIEVTEEMNNG</sequence>
<dbReference type="InterPro" id="IPR019627">
    <property type="entry name" value="YAcAr"/>
</dbReference>
<name>A0A0F9SYU7_9ZZZZ</name>
<dbReference type="Pfam" id="PF10686">
    <property type="entry name" value="YAcAr"/>
    <property type="match status" value="1"/>
</dbReference>
<evidence type="ECO:0000259" key="1">
    <source>
        <dbReference type="Pfam" id="PF10686"/>
    </source>
</evidence>
<evidence type="ECO:0000313" key="2">
    <source>
        <dbReference type="EMBL" id="KKN72109.1"/>
    </source>
</evidence>
<dbReference type="EMBL" id="LAZR01000369">
    <property type="protein sequence ID" value="KKN72109.1"/>
    <property type="molecule type" value="Genomic_DNA"/>
</dbReference>
<comment type="caution">
    <text evidence="2">The sequence shown here is derived from an EMBL/GenBank/DDBJ whole genome shotgun (WGS) entry which is preliminary data.</text>
</comment>
<gene>
    <name evidence="2" type="ORF">LCGC14_0413950</name>
</gene>
<proteinExistence type="predicted"/>
<feature type="domain" description="YspA cpYpsA-related SLOG" evidence="1">
    <location>
        <begin position="7"/>
        <end position="67"/>
    </location>
</feature>
<reference evidence="2" key="1">
    <citation type="journal article" date="2015" name="Nature">
        <title>Complex archaea that bridge the gap between prokaryotes and eukaryotes.</title>
        <authorList>
            <person name="Spang A."/>
            <person name="Saw J.H."/>
            <person name="Jorgensen S.L."/>
            <person name="Zaremba-Niedzwiedzka K."/>
            <person name="Martijn J."/>
            <person name="Lind A.E."/>
            <person name="van Eijk R."/>
            <person name="Schleper C."/>
            <person name="Guy L."/>
            <person name="Ettema T.J."/>
        </authorList>
    </citation>
    <scope>NUCLEOTIDE SEQUENCE</scope>
</reference>
<protein>
    <recommendedName>
        <fullName evidence="1">YspA cpYpsA-related SLOG domain-containing protein</fullName>
    </recommendedName>
</protein>
<accession>A0A0F9SYU7</accession>